<name>A0ACC3YCK0_COLTU</name>
<organism evidence="1 2">
    <name type="scientific">Colletotrichum truncatum</name>
    <name type="common">Anthracnose fungus</name>
    <name type="synonym">Colletotrichum capsici</name>
    <dbReference type="NCBI Taxonomy" id="5467"/>
    <lineage>
        <taxon>Eukaryota</taxon>
        <taxon>Fungi</taxon>
        <taxon>Dikarya</taxon>
        <taxon>Ascomycota</taxon>
        <taxon>Pezizomycotina</taxon>
        <taxon>Sordariomycetes</taxon>
        <taxon>Hypocreomycetidae</taxon>
        <taxon>Glomerellales</taxon>
        <taxon>Glomerellaceae</taxon>
        <taxon>Colletotrichum</taxon>
        <taxon>Colletotrichum truncatum species complex</taxon>
    </lineage>
</organism>
<accession>A0ACC3YCK0</accession>
<reference evidence="1 2" key="1">
    <citation type="journal article" date="2020" name="Phytopathology">
        <title>Genome Sequence Resources of Colletotrichum truncatum, C. plurivorum, C. musicola, and C. sojae: Four Species Pathogenic to Soybean (Glycine max).</title>
        <authorList>
            <person name="Rogerio F."/>
            <person name="Boufleur T.R."/>
            <person name="Ciampi-Guillardi M."/>
            <person name="Sukno S.A."/>
            <person name="Thon M.R."/>
            <person name="Massola Junior N.S."/>
            <person name="Baroncelli R."/>
        </authorList>
    </citation>
    <scope>NUCLEOTIDE SEQUENCE [LARGE SCALE GENOMIC DNA]</scope>
    <source>
        <strain evidence="1 2">CMES1059</strain>
    </source>
</reference>
<evidence type="ECO:0000313" key="2">
    <source>
        <dbReference type="Proteomes" id="UP000805649"/>
    </source>
</evidence>
<comment type="caution">
    <text evidence="1">The sequence shown here is derived from an EMBL/GenBank/DDBJ whole genome shotgun (WGS) entry which is preliminary data.</text>
</comment>
<evidence type="ECO:0000313" key="1">
    <source>
        <dbReference type="EMBL" id="KAL0929589.1"/>
    </source>
</evidence>
<proteinExistence type="predicted"/>
<sequence length="294" mass="33217">MAKHSVSSARSDWTEPHAESPIPRKIWQIMLPRDGTKNTFFTPEKLKETTMWLALNVDYPYMLLGETGSKSFIKRCFTHDPTVLTTYNSLPNVAMKSDLLRYLLLAVEGGTYTDTDTVPLKPIDQWVPYHLRGLTRLVVGIEFDQREGTIWSGMLHPLQFCQWTIAAAPGHPVFQKILARISRSTAELVEKNKAKEFGSTWKPTSLEVMNSTGPAAWTDVVWEHLQGIDEELTDIRNLSYLEAPRLYGDVLVLPIDGFGMGQRHSGSTNDGSIPDNALVKHLFEGSWREDTRSI</sequence>
<protein>
    <submittedName>
        <fullName evidence="1">Initiation-specific alpha-1,6-mannosyltransferase 2</fullName>
    </submittedName>
</protein>
<keyword evidence="2" id="KW-1185">Reference proteome</keyword>
<gene>
    <name evidence="1" type="ORF">CTRU02_215488</name>
</gene>
<dbReference type="Proteomes" id="UP000805649">
    <property type="component" value="Unassembled WGS sequence"/>
</dbReference>
<dbReference type="EMBL" id="VUJX02000016">
    <property type="protein sequence ID" value="KAL0929589.1"/>
    <property type="molecule type" value="Genomic_DNA"/>
</dbReference>